<name>A0A2Z4U8U7_9FIRM</name>
<keyword evidence="2" id="KW-1185">Reference proteome</keyword>
<dbReference type="Proteomes" id="UP000250003">
    <property type="component" value="Chromosome"/>
</dbReference>
<gene>
    <name evidence="1" type="ORF">DQQ01_03805</name>
</gene>
<protein>
    <submittedName>
        <fullName evidence="1">Uncharacterized protein</fullName>
    </submittedName>
</protein>
<accession>A0A2Z4U8U7</accession>
<reference evidence="2" key="1">
    <citation type="submission" date="2018-06" db="EMBL/GenBank/DDBJ databases">
        <title>Description of Blautia argi sp. nov., a new anaerobic isolated from dog feces.</title>
        <authorList>
            <person name="Chang Y.-H."/>
            <person name="Paek J."/>
            <person name="Shin Y."/>
        </authorList>
    </citation>
    <scope>NUCLEOTIDE SEQUENCE [LARGE SCALE GENOMIC DNA]</scope>
    <source>
        <strain evidence="2">KCTC 15426</strain>
    </source>
</reference>
<dbReference type="KEGG" id="blau:DQQ01_03805"/>
<dbReference type="AlphaFoldDB" id="A0A2Z4U8U7"/>
<proteinExistence type="predicted"/>
<sequence length="59" mass="6737">MIFVAFQERTPRIYTVASSPFCFSGNGISYKAKPLGGAHCGERERKIIQEEFPFMKNYS</sequence>
<dbReference type="EMBL" id="CP030280">
    <property type="protein sequence ID" value="AWY97420.1"/>
    <property type="molecule type" value="Genomic_DNA"/>
</dbReference>
<organism evidence="1 2">
    <name type="scientific">Blautia argi</name>
    <dbReference type="NCBI Taxonomy" id="1912897"/>
    <lineage>
        <taxon>Bacteria</taxon>
        <taxon>Bacillati</taxon>
        <taxon>Bacillota</taxon>
        <taxon>Clostridia</taxon>
        <taxon>Lachnospirales</taxon>
        <taxon>Lachnospiraceae</taxon>
        <taxon>Blautia</taxon>
    </lineage>
</organism>
<evidence type="ECO:0000313" key="2">
    <source>
        <dbReference type="Proteomes" id="UP000250003"/>
    </source>
</evidence>
<evidence type="ECO:0000313" key="1">
    <source>
        <dbReference type="EMBL" id="AWY97420.1"/>
    </source>
</evidence>